<proteinExistence type="predicted"/>
<organism evidence="5 6">
    <name type="scientific">Capsicum baccatum</name>
    <name type="common">Peruvian pepper</name>
    <dbReference type="NCBI Taxonomy" id="33114"/>
    <lineage>
        <taxon>Eukaryota</taxon>
        <taxon>Viridiplantae</taxon>
        <taxon>Streptophyta</taxon>
        <taxon>Embryophyta</taxon>
        <taxon>Tracheophyta</taxon>
        <taxon>Spermatophyta</taxon>
        <taxon>Magnoliopsida</taxon>
        <taxon>eudicotyledons</taxon>
        <taxon>Gunneridae</taxon>
        <taxon>Pentapetalae</taxon>
        <taxon>asterids</taxon>
        <taxon>lamiids</taxon>
        <taxon>Solanales</taxon>
        <taxon>Solanaceae</taxon>
        <taxon>Solanoideae</taxon>
        <taxon>Capsiceae</taxon>
        <taxon>Capsicum</taxon>
    </lineage>
</organism>
<comment type="caution">
    <text evidence="5">The sequence shown here is derived from an EMBL/GenBank/DDBJ whole genome shotgun (WGS) entry which is preliminary data.</text>
</comment>
<dbReference type="PANTHER" id="PTHR22652:SF0">
    <property type="entry name" value="NUCLEOPORIN NUP43"/>
    <property type="match status" value="1"/>
</dbReference>
<protein>
    <submittedName>
        <fullName evidence="5">Uncharacterized protein</fullName>
    </submittedName>
</protein>
<evidence type="ECO:0000313" key="6">
    <source>
        <dbReference type="Proteomes" id="UP000224567"/>
    </source>
</evidence>
<dbReference type="STRING" id="33114.A0A2G2VXS4"/>
<keyword evidence="3" id="KW-0677">Repeat</keyword>
<evidence type="ECO:0000256" key="2">
    <source>
        <dbReference type="ARBA" id="ARBA00022574"/>
    </source>
</evidence>
<reference evidence="6" key="2">
    <citation type="journal article" date="2017" name="J. Anim. Genet.">
        <title>Multiple reference genome sequences of hot pepper reveal the massive evolution of plant disease resistance genes by retroduplication.</title>
        <authorList>
            <person name="Kim S."/>
            <person name="Park J."/>
            <person name="Yeom S.-I."/>
            <person name="Kim Y.-M."/>
            <person name="Seo E."/>
            <person name="Kim K.-T."/>
            <person name="Kim M.-S."/>
            <person name="Lee J.M."/>
            <person name="Cheong K."/>
            <person name="Shin H.-S."/>
            <person name="Kim S.-B."/>
            <person name="Han K."/>
            <person name="Lee J."/>
            <person name="Park M."/>
            <person name="Lee H.-A."/>
            <person name="Lee H.-Y."/>
            <person name="Lee Y."/>
            <person name="Oh S."/>
            <person name="Lee J.H."/>
            <person name="Choi E."/>
            <person name="Choi E."/>
            <person name="Lee S.E."/>
            <person name="Jeon J."/>
            <person name="Kim H."/>
            <person name="Choi G."/>
            <person name="Song H."/>
            <person name="Lee J."/>
            <person name="Lee S.-C."/>
            <person name="Kwon J.-K."/>
            <person name="Lee H.-Y."/>
            <person name="Koo N."/>
            <person name="Hong Y."/>
            <person name="Kim R.W."/>
            <person name="Kang W.-H."/>
            <person name="Huh J.H."/>
            <person name="Kang B.-C."/>
            <person name="Yang T.-J."/>
            <person name="Lee Y.-H."/>
            <person name="Bennetzen J.L."/>
            <person name="Choi D."/>
        </authorList>
    </citation>
    <scope>NUCLEOTIDE SEQUENCE [LARGE SCALE GENOMIC DNA]</scope>
    <source>
        <strain evidence="6">cv. PBC81</strain>
    </source>
</reference>
<dbReference type="GO" id="GO:0031080">
    <property type="term" value="C:nuclear pore outer ring"/>
    <property type="evidence" value="ECO:0007669"/>
    <property type="project" value="TreeGrafter"/>
</dbReference>
<dbReference type="OrthoDB" id="9890280at2759"/>
<dbReference type="PANTHER" id="PTHR22652">
    <property type="entry name" value="NUCLEOPORIN NUP43"/>
    <property type="match status" value="1"/>
</dbReference>
<gene>
    <name evidence="5" type="ORF">CQW23_21332</name>
</gene>
<sequence length="150" mass="16120">MSRRKSQQHENPDLVSGSLDFVDLVNGLGRVKGIDGSKNGLEFNSSKPFVVGSTFSGELLVYTADLVNGVLDFVDSVNGLWRVKGIDVSENGLEFVSVGEDGRVNWVGLDVGKLSERKIFDSNGLVSHGAVKWASLVFDSNVLVSYGAVK</sequence>
<accession>A0A2G2VXS4</accession>
<evidence type="ECO:0000256" key="1">
    <source>
        <dbReference type="ARBA" id="ARBA00004123"/>
    </source>
</evidence>
<comment type="subcellular location">
    <subcellularLocation>
        <location evidence="1">Nucleus</location>
    </subcellularLocation>
</comment>
<dbReference type="EMBL" id="MLFT02000009">
    <property type="protein sequence ID" value="PHT37759.1"/>
    <property type="molecule type" value="Genomic_DNA"/>
</dbReference>
<dbReference type="Proteomes" id="UP000224567">
    <property type="component" value="Unassembled WGS sequence"/>
</dbReference>
<evidence type="ECO:0000256" key="3">
    <source>
        <dbReference type="ARBA" id="ARBA00022737"/>
    </source>
</evidence>
<dbReference type="AlphaFoldDB" id="A0A2G2VXS4"/>
<reference evidence="5 6" key="1">
    <citation type="journal article" date="2017" name="Genome Biol.">
        <title>New reference genome sequences of hot pepper reveal the massive evolution of plant disease-resistance genes by retroduplication.</title>
        <authorList>
            <person name="Kim S."/>
            <person name="Park J."/>
            <person name="Yeom S.I."/>
            <person name="Kim Y.M."/>
            <person name="Seo E."/>
            <person name="Kim K.T."/>
            <person name="Kim M.S."/>
            <person name="Lee J.M."/>
            <person name="Cheong K."/>
            <person name="Shin H.S."/>
            <person name="Kim S.B."/>
            <person name="Han K."/>
            <person name="Lee J."/>
            <person name="Park M."/>
            <person name="Lee H.A."/>
            <person name="Lee H.Y."/>
            <person name="Lee Y."/>
            <person name="Oh S."/>
            <person name="Lee J.H."/>
            <person name="Choi E."/>
            <person name="Choi E."/>
            <person name="Lee S.E."/>
            <person name="Jeon J."/>
            <person name="Kim H."/>
            <person name="Choi G."/>
            <person name="Song H."/>
            <person name="Lee J."/>
            <person name="Lee S.C."/>
            <person name="Kwon J.K."/>
            <person name="Lee H.Y."/>
            <person name="Koo N."/>
            <person name="Hong Y."/>
            <person name="Kim R.W."/>
            <person name="Kang W.H."/>
            <person name="Huh J.H."/>
            <person name="Kang B.C."/>
            <person name="Yang T.J."/>
            <person name="Lee Y.H."/>
            <person name="Bennetzen J.L."/>
            <person name="Choi D."/>
        </authorList>
    </citation>
    <scope>NUCLEOTIDE SEQUENCE [LARGE SCALE GENOMIC DNA]</scope>
    <source>
        <strain evidence="6">cv. PBC81</strain>
    </source>
</reference>
<evidence type="ECO:0000313" key="5">
    <source>
        <dbReference type="EMBL" id="PHT37759.1"/>
    </source>
</evidence>
<keyword evidence="2" id="KW-0853">WD repeat</keyword>
<keyword evidence="4" id="KW-0539">Nucleus</keyword>
<evidence type="ECO:0000256" key="4">
    <source>
        <dbReference type="ARBA" id="ARBA00023242"/>
    </source>
</evidence>
<keyword evidence="6" id="KW-1185">Reference proteome</keyword>
<name>A0A2G2VXS4_CAPBA</name>